<protein>
    <submittedName>
        <fullName evidence="1">Uncharacterized protein</fullName>
    </submittedName>
</protein>
<evidence type="ECO:0000313" key="2">
    <source>
        <dbReference type="Proteomes" id="UP000467841"/>
    </source>
</evidence>
<dbReference type="AlphaFoldDB" id="A0A6D2HN80"/>
<organism evidence="1 2">
    <name type="scientific">Microthlaspi erraticum</name>
    <dbReference type="NCBI Taxonomy" id="1685480"/>
    <lineage>
        <taxon>Eukaryota</taxon>
        <taxon>Viridiplantae</taxon>
        <taxon>Streptophyta</taxon>
        <taxon>Embryophyta</taxon>
        <taxon>Tracheophyta</taxon>
        <taxon>Spermatophyta</taxon>
        <taxon>Magnoliopsida</taxon>
        <taxon>eudicotyledons</taxon>
        <taxon>Gunneridae</taxon>
        <taxon>Pentapetalae</taxon>
        <taxon>rosids</taxon>
        <taxon>malvids</taxon>
        <taxon>Brassicales</taxon>
        <taxon>Brassicaceae</taxon>
        <taxon>Coluteocarpeae</taxon>
        <taxon>Microthlaspi</taxon>
    </lineage>
</organism>
<accession>A0A6D2HN80</accession>
<dbReference type="Proteomes" id="UP000467841">
    <property type="component" value="Unassembled WGS sequence"/>
</dbReference>
<reference evidence="1" key="1">
    <citation type="submission" date="2020-01" db="EMBL/GenBank/DDBJ databases">
        <authorList>
            <person name="Mishra B."/>
        </authorList>
    </citation>
    <scope>NUCLEOTIDE SEQUENCE [LARGE SCALE GENOMIC DNA]</scope>
</reference>
<dbReference type="EMBL" id="CACVBM020000221">
    <property type="protein sequence ID" value="CAA7016036.1"/>
    <property type="molecule type" value="Genomic_DNA"/>
</dbReference>
<comment type="caution">
    <text evidence="1">The sequence shown here is derived from an EMBL/GenBank/DDBJ whole genome shotgun (WGS) entry which is preliminary data.</text>
</comment>
<keyword evidence="2" id="KW-1185">Reference proteome</keyword>
<name>A0A6D2HN80_9BRAS</name>
<evidence type="ECO:0000313" key="1">
    <source>
        <dbReference type="EMBL" id="CAA7016036.1"/>
    </source>
</evidence>
<sequence>MKYLKCSRCVEVRYGHDIQLVYESIRAPKLLIVSNSKEPTLLMFLFQHCSRRCKKVEHGETARWGHDELTSLVGAWKRQSGTTNNIPHGKRNLTSDVTIHGYIYLTDLQLQQRESHGQKCKTVNGSKVAEGIAMSKFGTREEDSPSSSGENENKKISFCSLLLLIPLPKATISRGGRLEEREKKERTNSGLRTMEDHIFDTHRKFERDLAGNLFSISSFSHLGANLTYLSLCLSHEELAVYVS</sequence>
<proteinExistence type="predicted"/>
<gene>
    <name evidence="1" type="ORF">MERR_LOCUS3271</name>
</gene>